<evidence type="ECO:0000313" key="4">
    <source>
        <dbReference type="Proteomes" id="UP000182944"/>
    </source>
</evidence>
<evidence type="ECO:0000259" key="2">
    <source>
        <dbReference type="Pfam" id="PF13403"/>
    </source>
</evidence>
<dbReference type="Pfam" id="PF13403">
    <property type="entry name" value="Hint_2"/>
    <property type="match status" value="1"/>
</dbReference>
<sequence>MAKLYIVNNPSTYTGPVPTGFTLHAPGDIWLRNGDEVILSNTLSSSVNFRPERGYAQSEADPVVSLEQGRHGAYNVTTQVWPAREDLSLQIRVPDDTDARSVNISASGTDGSDITVGSNSSIGNVTGGDDSGDNDRLIVGDGSSVGTVNMGSGNNSVVIGSNATVRGAIAMGSGADTVEIGSHSVVQGNINAGDGANYLLVGDNVTLNGASDAITTGSGNDRVFLGDGVVAPNRIFTGPGSDTVGASTGNFTVDMGIGLPNDDQLIITASPGGLGDLTNALAASFTYDPTSERYYGGPNQTFTYGGITYRNIDFIVAAPYCFAAGTMIETDRGAVAVEALAEGDLVVTRDNGLQPIRWIGSRSLSARELAGNEKLRPIRIRAGALGHGVPAADLLVSPQHRVLVRSKIAQKMFGTDEVLVAAKQLCQINGIDVAHDLAAVVYYHLLFDRHEVVISNGAETESLFTGPEALKSIGPAALAEILTLFPELAGRDYRPAAARTLASGRLGRKLAVRHGQNAKPLVS</sequence>
<feature type="region of interest" description="Disordered" evidence="1">
    <location>
        <begin position="105"/>
        <end position="135"/>
    </location>
</feature>
<dbReference type="Gene3D" id="2.160.20.160">
    <property type="match status" value="1"/>
</dbReference>
<reference evidence="4" key="1">
    <citation type="submission" date="2016-10" db="EMBL/GenBank/DDBJ databases">
        <authorList>
            <person name="Varghese N."/>
            <person name="Submissions S."/>
        </authorList>
    </citation>
    <scope>NUCLEOTIDE SEQUENCE [LARGE SCALE GENOMIC DNA]</scope>
    <source>
        <strain evidence="4">DSM 29303</strain>
    </source>
</reference>
<dbReference type="STRING" id="1545044.SAMN05444276_102457"/>
<evidence type="ECO:0000313" key="3">
    <source>
        <dbReference type="EMBL" id="SDW90432.1"/>
    </source>
</evidence>
<dbReference type="InterPro" id="IPR028992">
    <property type="entry name" value="Hedgehog/Intein_dom"/>
</dbReference>
<feature type="compositionally biased region" description="Polar residues" evidence="1">
    <location>
        <begin position="105"/>
        <end position="124"/>
    </location>
</feature>
<dbReference type="AlphaFoldDB" id="A0A1H2XBX6"/>
<dbReference type="SUPFAM" id="SSF51294">
    <property type="entry name" value="Hedgehog/intein (Hint) domain"/>
    <property type="match status" value="1"/>
</dbReference>
<dbReference type="Gene3D" id="2.170.16.10">
    <property type="entry name" value="Hedgehog/Intein (Hint) domain"/>
    <property type="match status" value="1"/>
</dbReference>
<proteinExistence type="predicted"/>
<feature type="domain" description="Hedgehog/Intein (Hint)" evidence="2">
    <location>
        <begin position="321"/>
        <end position="466"/>
    </location>
</feature>
<keyword evidence="4" id="KW-1185">Reference proteome</keyword>
<accession>A0A1H2XBX6</accession>
<dbReference type="InterPro" id="IPR036844">
    <property type="entry name" value="Hint_dom_sf"/>
</dbReference>
<dbReference type="RefSeq" id="WP_231572736.1">
    <property type="nucleotide sequence ID" value="NZ_FNNA01000002.1"/>
</dbReference>
<evidence type="ECO:0000256" key="1">
    <source>
        <dbReference type="SAM" id="MobiDB-lite"/>
    </source>
</evidence>
<dbReference type="EMBL" id="FNNA01000002">
    <property type="protein sequence ID" value="SDW90432.1"/>
    <property type="molecule type" value="Genomic_DNA"/>
</dbReference>
<organism evidence="3 4">
    <name type="scientific">Paracoccus sanguinis</name>
    <dbReference type="NCBI Taxonomy" id="1545044"/>
    <lineage>
        <taxon>Bacteria</taxon>
        <taxon>Pseudomonadati</taxon>
        <taxon>Pseudomonadota</taxon>
        <taxon>Alphaproteobacteria</taxon>
        <taxon>Rhodobacterales</taxon>
        <taxon>Paracoccaceae</taxon>
        <taxon>Paracoccus</taxon>
    </lineage>
</organism>
<name>A0A1H2XBX6_9RHOB</name>
<protein>
    <submittedName>
        <fullName evidence="3">Hint domain-containing protein</fullName>
    </submittedName>
</protein>
<gene>
    <name evidence="3" type="ORF">SAMN05444276_102457</name>
</gene>
<dbReference type="Proteomes" id="UP000182944">
    <property type="component" value="Unassembled WGS sequence"/>
</dbReference>